<dbReference type="EMBL" id="CDSF01000087">
    <property type="protein sequence ID" value="CEO98801.1"/>
    <property type="molecule type" value="Genomic_DNA"/>
</dbReference>
<dbReference type="InterPro" id="IPR000408">
    <property type="entry name" value="Reg_chr_condens"/>
</dbReference>
<dbReference type="InterPro" id="IPR051553">
    <property type="entry name" value="Ran_GTPase-activating"/>
</dbReference>
<dbReference type="EMBL" id="OVEO01000014">
    <property type="protein sequence ID" value="SPR00574.1"/>
    <property type="molecule type" value="Genomic_DNA"/>
</dbReference>
<evidence type="ECO:0000259" key="4">
    <source>
        <dbReference type="Pfam" id="PF25390"/>
    </source>
</evidence>
<protein>
    <recommendedName>
        <fullName evidence="4">RCC1-like domain-containing protein</fullName>
    </recommendedName>
</protein>
<feature type="repeat" description="RCC1" evidence="3">
    <location>
        <begin position="95"/>
        <end position="142"/>
    </location>
</feature>
<dbReference type="SUPFAM" id="SSF50985">
    <property type="entry name" value="RCC1/BLIP-II"/>
    <property type="match status" value="1"/>
</dbReference>
<dbReference type="OrthoDB" id="61110at2759"/>
<evidence type="ECO:0000256" key="3">
    <source>
        <dbReference type="PROSITE-ProRule" id="PRU00235"/>
    </source>
</evidence>
<dbReference type="Gene3D" id="2.130.10.30">
    <property type="entry name" value="Regulator of chromosome condensation 1/beta-lactamase-inhibitor protein II"/>
    <property type="match status" value="1"/>
</dbReference>
<feature type="repeat" description="RCC1" evidence="3">
    <location>
        <begin position="253"/>
        <end position="302"/>
    </location>
</feature>
<organism evidence="5 7">
    <name type="scientific">Plasmodiophora brassicae</name>
    <name type="common">Clubroot disease agent</name>
    <dbReference type="NCBI Taxonomy" id="37360"/>
    <lineage>
        <taxon>Eukaryota</taxon>
        <taxon>Sar</taxon>
        <taxon>Rhizaria</taxon>
        <taxon>Endomyxa</taxon>
        <taxon>Phytomyxea</taxon>
        <taxon>Plasmodiophorida</taxon>
        <taxon>Plasmodiophoridae</taxon>
        <taxon>Plasmodiophora</taxon>
    </lineage>
</organism>
<dbReference type="PANTHER" id="PTHR45982">
    <property type="entry name" value="REGULATOR OF CHROMOSOME CONDENSATION"/>
    <property type="match status" value="1"/>
</dbReference>
<evidence type="ECO:0000313" key="6">
    <source>
        <dbReference type="EMBL" id="SPR00574.1"/>
    </source>
</evidence>
<dbReference type="PANTHER" id="PTHR45982:SF1">
    <property type="entry name" value="REGULATOR OF CHROMOSOME CONDENSATION"/>
    <property type="match status" value="1"/>
</dbReference>
<keyword evidence="7" id="KW-1185">Reference proteome</keyword>
<feature type="repeat" description="RCC1" evidence="3">
    <location>
        <begin position="143"/>
        <end position="199"/>
    </location>
</feature>
<dbReference type="OMA" id="RPAKLTY"/>
<evidence type="ECO:0000256" key="1">
    <source>
        <dbReference type="ARBA" id="ARBA00022658"/>
    </source>
</evidence>
<accession>A0A0G4IUN0</accession>
<dbReference type="InterPro" id="IPR058923">
    <property type="entry name" value="RCC1-like_dom"/>
</dbReference>
<dbReference type="GO" id="GO:0005085">
    <property type="term" value="F:guanyl-nucleotide exchange factor activity"/>
    <property type="evidence" value="ECO:0007669"/>
    <property type="project" value="TreeGrafter"/>
</dbReference>
<gene>
    <name evidence="5" type="ORF">PBRA_006915</name>
    <name evidence="6" type="ORF">PLBR_LOCUS7789</name>
</gene>
<reference evidence="6 8" key="2">
    <citation type="submission" date="2018-03" db="EMBL/GenBank/DDBJ databases">
        <authorList>
            <person name="Fogelqvist J."/>
        </authorList>
    </citation>
    <scope>NUCLEOTIDE SEQUENCE [LARGE SCALE GENOMIC DNA]</scope>
</reference>
<name>A0A0G4IUN0_PLABS</name>
<keyword evidence="6" id="KW-0496">Mitochondrion</keyword>
<dbReference type="PROSITE" id="PS50012">
    <property type="entry name" value="RCC1_3"/>
    <property type="match status" value="7"/>
</dbReference>
<dbReference type="GO" id="GO:0005737">
    <property type="term" value="C:cytoplasm"/>
    <property type="evidence" value="ECO:0007669"/>
    <property type="project" value="TreeGrafter"/>
</dbReference>
<dbReference type="Proteomes" id="UP000290189">
    <property type="component" value="Unassembled WGS sequence"/>
</dbReference>
<dbReference type="STRING" id="37360.A0A0G4IUN0"/>
<feature type="repeat" description="RCC1" evidence="3">
    <location>
        <begin position="200"/>
        <end position="252"/>
    </location>
</feature>
<sequence>MDSTSTQLAAALEPLAVSSKRKAAQGDGAAAAAAAAEKRSRPSRTVLVFGTGECAQLGLGEDRLERKFPTRVDLPDTVARIECGGSHSVVVTDDGALWTWGCNDEKALGRTGDEWVPGPVSLSVHIVKVSAGDSHSLALSQDGVVYAWGAYRDAQGMMGFTPGTEEPSAAPTPMKFGTRRLRAVDIASGANHSLALLENGDMYEWGHIRIGQKVFRHRRGGLLVPRLVNVKRTEKLVKIFAGAYHSWAVSKSGKVFAVGLNQYCQAGLDGPENLHALTYVPGLDGALKLSGGLHHSLALLPSGQVYAFGRNNYGELGMNDLNERRTPTLVPGLKDIAEVACGSTHSLAVDKDGHVYSCGFGDQLQLGSGSVEDRKSFERVGGAALEALRVVSASAGSQFTLLLAEPR</sequence>
<geneLocation type="mitochondrion" evidence="6"/>
<feature type="domain" description="RCC1-like" evidence="4">
    <location>
        <begin position="46"/>
        <end position="401"/>
    </location>
</feature>
<evidence type="ECO:0000313" key="8">
    <source>
        <dbReference type="Proteomes" id="UP000290189"/>
    </source>
</evidence>
<dbReference type="PROSITE" id="PS00626">
    <property type="entry name" value="RCC1_2"/>
    <property type="match status" value="3"/>
</dbReference>
<reference evidence="5" key="1">
    <citation type="submission" date="2015-02" db="EMBL/GenBank/DDBJ databases">
        <authorList>
            <person name="Chooi Y.-H."/>
        </authorList>
    </citation>
    <scope>NUCLEOTIDE SEQUENCE [LARGE SCALE GENOMIC DNA]</scope>
    <source>
        <strain evidence="5">E3</strain>
    </source>
</reference>
<dbReference type="PRINTS" id="PR00633">
    <property type="entry name" value="RCCNDNSATION"/>
</dbReference>
<evidence type="ECO:0000313" key="5">
    <source>
        <dbReference type="EMBL" id="CEO98801.1"/>
    </source>
</evidence>
<dbReference type="Proteomes" id="UP000039324">
    <property type="component" value="Unassembled WGS sequence"/>
</dbReference>
<dbReference type="Pfam" id="PF25390">
    <property type="entry name" value="WD40_RLD"/>
    <property type="match status" value="1"/>
</dbReference>
<dbReference type="AlphaFoldDB" id="A0A0G4IUN0"/>
<keyword evidence="1" id="KW-0344">Guanine-nucleotide releasing factor</keyword>
<evidence type="ECO:0000256" key="2">
    <source>
        <dbReference type="ARBA" id="ARBA00022737"/>
    </source>
</evidence>
<feature type="repeat" description="RCC1" evidence="3">
    <location>
        <begin position="303"/>
        <end position="352"/>
    </location>
</feature>
<feature type="repeat" description="RCC1" evidence="3">
    <location>
        <begin position="44"/>
        <end position="94"/>
    </location>
</feature>
<proteinExistence type="predicted"/>
<evidence type="ECO:0000313" key="7">
    <source>
        <dbReference type="Proteomes" id="UP000039324"/>
    </source>
</evidence>
<dbReference type="InterPro" id="IPR009091">
    <property type="entry name" value="RCC1/BLIP-II"/>
</dbReference>
<feature type="repeat" description="RCC1" evidence="3">
    <location>
        <begin position="353"/>
        <end position="406"/>
    </location>
</feature>
<keyword evidence="2" id="KW-0677">Repeat</keyword>